<evidence type="ECO:0000256" key="4">
    <source>
        <dbReference type="ARBA" id="ARBA00022491"/>
    </source>
</evidence>
<evidence type="ECO:0000313" key="15">
    <source>
        <dbReference type="EMBL" id="ODV77949.1"/>
    </source>
</evidence>
<dbReference type="InterPro" id="IPR026590">
    <property type="entry name" value="Ssirtuin_cat_dom"/>
</dbReference>
<evidence type="ECO:0000256" key="13">
    <source>
        <dbReference type="SAM" id="MobiDB-lite"/>
    </source>
</evidence>
<feature type="binding site" evidence="12">
    <location>
        <position position="312"/>
    </location>
    <ligand>
        <name>Zn(2+)</name>
        <dbReference type="ChEBI" id="CHEBI:29105"/>
    </ligand>
</feature>
<feature type="binding site" evidence="12">
    <location>
        <position position="333"/>
    </location>
    <ligand>
        <name>Zn(2+)</name>
        <dbReference type="ChEBI" id="CHEBI:29105"/>
    </ligand>
</feature>
<feature type="compositionally biased region" description="Acidic residues" evidence="13">
    <location>
        <begin position="52"/>
        <end position="61"/>
    </location>
</feature>
<evidence type="ECO:0000256" key="2">
    <source>
        <dbReference type="ARBA" id="ARBA00004123"/>
    </source>
</evidence>
<evidence type="ECO:0000256" key="9">
    <source>
        <dbReference type="ARBA" id="ARBA00023027"/>
    </source>
</evidence>
<feature type="region of interest" description="Disordered" evidence="13">
    <location>
        <begin position="485"/>
        <end position="538"/>
    </location>
</feature>
<evidence type="ECO:0000256" key="12">
    <source>
        <dbReference type="PROSITE-ProRule" id="PRU00236"/>
    </source>
</evidence>
<evidence type="ECO:0000256" key="6">
    <source>
        <dbReference type="ARBA" id="ARBA00022723"/>
    </source>
</evidence>
<dbReference type="Gene3D" id="3.30.1600.10">
    <property type="entry name" value="SIR2/SIRT2 'Small Domain"/>
    <property type="match status" value="1"/>
</dbReference>
<keyword evidence="16" id="KW-1185">Reference proteome</keyword>
<organism evidence="15 16">
    <name type="scientific">Suhomyces tanzawaensis NRRL Y-17324</name>
    <dbReference type="NCBI Taxonomy" id="984487"/>
    <lineage>
        <taxon>Eukaryota</taxon>
        <taxon>Fungi</taxon>
        <taxon>Dikarya</taxon>
        <taxon>Ascomycota</taxon>
        <taxon>Saccharomycotina</taxon>
        <taxon>Pichiomycetes</taxon>
        <taxon>Debaryomycetaceae</taxon>
        <taxon>Suhomyces</taxon>
    </lineage>
</organism>
<comment type="cofactor">
    <cofactor evidence="1">
        <name>Zn(2+)</name>
        <dbReference type="ChEBI" id="CHEBI:29105"/>
    </cofactor>
</comment>
<feature type="region of interest" description="Disordered" evidence="13">
    <location>
        <begin position="1"/>
        <end position="84"/>
    </location>
</feature>
<evidence type="ECO:0000313" key="16">
    <source>
        <dbReference type="Proteomes" id="UP000094285"/>
    </source>
</evidence>
<dbReference type="InterPro" id="IPR050134">
    <property type="entry name" value="NAD-dep_sirtuin_deacylases"/>
</dbReference>
<keyword evidence="9" id="KW-0520">NAD</keyword>
<dbReference type="InterPro" id="IPR003000">
    <property type="entry name" value="Sirtuin"/>
</dbReference>
<keyword evidence="10" id="KW-0804">Transcription</keyword>
<evidence type="ECO:0000256" key="7">
    <source>
        <dbReference type="ARBA" id="ARBA00022833"/>
    </source>
</evidence>
<keyword evidence="5" id="KW-0808">Transferase</keyword>
<dbReference type="Pfam" id="PF04574">
    <property type="entry name" value="DUF592"/>
    <property type="match status" value="1"/>
</dbReference>
<keyword evidence="4" id="KW-0678">Repressor</keyword>
<dbReference type="PANTHER" id="PTHR11085">
    <property type="entry name" value="NAD-DEPENDENT PROTEIN DEACYLASE SIRTUIN-5, MITOCHONDRIAL-RELATED"/>
    <property type="match status" value="1"/>
</dbReference>
<dbReference type="Gene3D" id="1.20.120.1710">
    <property type="match status" value="1"/>
</dbReference>
<name>A0A1E4SEJ6_9ASCO</name>
<accession>A0A1E4SEJ6</accession>
<dbReference type="InterPro" id="IPR007654">
    <property type="entry name" value="NAD-dep_histone_deAcase_SIR2_N"/>
</dbReference>
<gene>
    <name evidence="15" type="ORF">CANTADRAFT_55003</name>
</gene>
<evidence type="ECO:0000256" key="3">
    <source>
        <dbReference type="ARBA" id="ARBA00006924"/>
    </source>
</evidence>
<feature type="compositionally biased region" description="Polar residues" evidence="13">
    <location>
        <begin position="485"/>
        <end position="519"/>
    </location>
</feature>
<comment type="subcellular location">
    <subcellularLocation>
        <location evidence="2">Nucleus</location>
    </subcellularLocation>
</comment>
<feature type="compositionally biased region" description="Acidic residues" evidence="13">
    <location>
        <begin position="24"/>
        <end position="33"/>
    </location>
</feature>
<keyword evidence="7 12" id="KW-0862">Zinc</keyword>
<dbReference type="PANTHER" id="PTHR11085:SF9">
    <property type="entry name" value="NAD-DEPENDENT PROTEIN DEACETYLASE SIRTUIN-1"/>
    <property type="match status" value="1"/>
</dbReference>
<reference evidence="16" key="1">
    <citation type="submission" date="2016-05" db="EMBL/GenBank/DDBJ databases">
        <title>Comparative genomics of biotechnologically important yeasts.</title>
        <authorList>
            <consortium name="DOE Joint Genome Institute"/>
            <person name="Riley R."/>
            <person name="Haridas S."/>
            <person name="Wolfe K.H."/>
            <person name="Lopes M.R."/>
            <person name="Hittinger C.T."/>
            <person name="Goker M."/>
            <person name="Salamov A."/>
            <person name="Wisecaver J."/>
            <person name="Long T.M."/>
            <person name="Aerts A.L."/>
            <person name="Barry K."/>
            <person name="Choi C."/>
            <person name="Clum A."/>
            <person name="Coughlan A.Y."/>
            <person name="Deshpande S."/>
            <person name="Douglass A.P."/>
            <person name="Hanson S.J."/>
            <person name="Klenk H.-P."/>
            <person name="Labutti K."/>
            <person name="Lapidus A."/>
            <person name="Lindquist E."/>
            <person name="Lipzen A."/>
            <person name="Meier-Kolthoff J.P."/>
            <person name="Ohm R.A."/>
            <person name="Otillar R.P."/>
            <person name="Pangilinan J."/>
            <person name="Peng Y."/>
            <person name="Rokas A."/>
            <person name="Rosa C.A."/>
            <person name="Scheuner C."/>
            <person name="Sibirny A.A."/>
            <person name="Slot J.C."/>
            <person name="Stielow J.B."/>
            <person name="Sun H."/>
            <person name="Kurtzman C.P."/>
            <person name="Blackwell M."/>
            <person name="Grigoriev I.V."/>
            <person name="Jeffries T.W."/>
        </authorList>
    </citation>
    <scope>NUCLEOTIDE SEQUENCE [LARGE SCALE GENOMIC DNA]</scope>
    <source>
        <strain evidence="16">NRRL Y-17324</strain>
    </source>
</reference>
<dbReference type="InterPro" id="IPR026591">
    <property type="entry name" value="Sirtuin_cat_small_dom_sf"/>
</dbReference>
<dbReference type="Proteomes" id="UP000094285">
    <property type="component" value="Unassembled WGS sequence"/>
</dbReference>
<dbReference type="STRING" id="984487.A0A1E4SEJ6"/>
<keyword evidence="6 12" id="KW-0479">Metal-binding</keyword>
<dbReference type="GO" id="GO:0046872">
    <property type="term" value="F:metal ion binding"/>
    <property type="evidence" value="ECO:0007669"/>
    <property type="project" value="UniProtKB-KW"/>
</dbReference>
<keyword evidence="11" id="KW-0539">Nucleus</keyword>
<proteinExistence type="inferred from homology"/>
<feature type="compositionally biased region" description="Basic and acidic residues" evidence="13">
    <location>
        <begin position="62"/>
        <end position="71"/>
    </location>
</feature>
<dbReference type="GO" id="GO:0070403">
    <property type="term" value="F:NAD+ binding"/>
    <property type="evidence" value="ECO:0007669"/>
    <property type="project" value="InterPro"/>
</dbReference>
<dbReference type="OrthoDB" id="420264at2759"/>
<feature type="binding site" evidence="12">
    <location>
        <position position="309"/>
    </location>
    <ligand>
        <name>Zn(2+)</name>
        <dbReference type="ChEBI" id="CHEBI:29105"/>
    </ligand>
</feature>
<evidence type="ECO:0000256" key="5">
    <source>
        <dbReference type="ARBA" id="ARBA00022679"/>
    </source>
</evidence>
<dbReference type="GO" id="GO:0046970">
    <property type="term" value="F:histone H4K16 deacetylase activity, NAD-dependent"/>
    <property type="evidence" value="ECO:0007669"/>
    <property type="project" value="TreeGrafter"/>
</dbReference>
<dbReference type="PROSITE" id="PS50305">
    <property type="entry name" value="SIRTUIN"/>
    <property type="match status" value="1"/>
</dbReference>
<dbReference type="RefSeq" id="XP_020063071.1">
    <property type="nucleotide sequence ID" value="XM_020210390.1"/>
</dbReference>
<evidence type="ECO:0000256" key="1">
    <source>
        <dbReference type="ARBA" id="ARBA00001947"/>
    </source>
</evidence>
<dbReference type="Pfam" id="PF02146">
    <property type="entry name" value="SIR2"/>
    <property type="match status" value="1"/>
</dbReference>
<feature type="binding site" evidence="12">
    <location>
        <position position="336"/>
    </location>
    <ligand>
        <name>Zn(2+)</name>
        <dbReference type="ChEBI" id="CHEBI:29105"/>
    </ligand>
</feature>
<dbReference type="Gene3D" id="3.40.50.1220">
    <property type="entry name" value="TPP-binding domain"/>
    <property type="match status" value="1"/>
</dbReference>
<evidence type="ECO:0000256" key="10">
    <source>
        <dbReference type="ARBA" id="ARBA00023163"/>
    </source>
</evidence>
<evidence type="ECO:0000259" key="14">
    <source>
        <dbReference type="PROSITE" id="PS50305"/>
    </source>
</evidence>
<comment type="similarity">
    <text evidence="3">Belongs to the sirtuin family. Class I subfamily.</text>
</comment>
<protein>
    <submittedName>
        <fullName evidence="15">SIR2-domain-containing protein</fullName>
    </submittedName>
</protein>
<evidence type="ECO:0000256" key="11">
    <source>
        <dbReference type="ARBA" id="ARBA00023242"/>
    </source>
</evidence>
<dbReference type="AlphaFoldDB" id="A0A1E4SEJ6"/>
<feature type="active site" description="Proton acceptor" evidence="12">
    <location>
        <position position="301"/>
    </location>
</feature>
<dbReference type="SUPFAM" id="SSF52467">
    <property type="entry name" value="DHS-like NAD/FAD-binding domain"/>
    <property type="match status" value="1"/>
</dbReference>
<dbReference type="GeneID" id="30984526"/>
<dbReference type="EMBL" id="KV453914">
    <property type="protein sequence ID" value="ODV77949.1"/>
    <property type="molecule type" value="Genomic_DNA"/>
</dbReference>
<keyword evidence="8" id="KW-0805">Transcription regulation</keyword>
<feature type="domain" description="Deacetylase sirtuin-type" evidence="14">
    <location>
        <begin position="174"/>
        <end position="448"/>
    </location>
</feature>
<sequence>MDSDDDQTGGGNASSDESTRNIEAEDYGSDLSDEALSLPSHLAPISATKDSEGDEDNLDDPSEPHHPHSAEDAGDSDADALDSGSDLEHISISDFDQIPPQTIIETRKYLKQHGNMKFLEKYLPTAASSEDIVRLIVQLGFVPRHLPKPDNSNIMVLIKYLNYAMVKVRSIRTRLDTVKTIDDALEQINKAQKILVITGAGISTSLGIPDFRSSKGFYSQVQHLGLSDPQEVFDLEIFLTDPSLFYSIAHMILPPEKIFSPLHSFIQVIQSKGKLLRNYTQNIDNLESYAGISPEKLIQCHGSFATATCVTCKYHVKGEEIFEDIKNREIPYCPKCAKMRKKLMKNDEDSFVPDSYGVLKPDITFFGEPLPETFHDLIRRDLSECDLLISVGTSLKVAPVADIVDKIPEHVPQILINKDPIDHCNFDVSLLGYCDDVASYLASRLGKSWDIPHKDFDSIRGSAEDPNLLLTLVDEEYREYEVVNRTTEQASLTEVTSQSDGLVGNNQEQESNSAESGGQVSVRPHSPEEQGLPETASA</sequence>
<dbReference type="GO" id="GO:0005634">
    <property type="term" value="C:nucleus"/>
    <property type="evidence" value="ECO:0007669"/>
    <property type="project" value="UniProtKB-SubCell"/>
</dbReference>
<evidence type="ECO:0000256" key="8">
    <source>
        <dbReference type="ARBA" id="ARBA00023015"/>
    </source>
</evidence>
<dbReference type="InterPro" id="IPR029035">
    <property type="entry name" value="DHS-like_NAD/FAD-binding_dom"/>
</dbReference>